<comment type="caution">
    <text evidence="3">The sequence shown here is derived from an EMBL/GenBank/DDBJ whole genome shotgun (WGS) entry which is preliminary data.</text>
</comment>
<dbReference type="EMBL" id="BAAANL010000001">
    <property type="protein sequence ID" value="GAA1851538.1"/>
    <property type="molecule type" value="Genomic_DNA"/>
</dbReference>
<dbReference type="Proteomes" id="UP001501094">
    <property type="component" value="Unassembled WGS sequence"/>
</dbReference>
<dbReference type="InterPro" id="IPR016624">
    <property type="entry name" value="UCP014753"/>
</dbReference>
<reference evidence="4" key="1">
    <citation type="journal article" date="2019" name="Int. J. Syst. Evol. Microbiol.">
        <title>The Global Catalogue of Microorganisms (GCM) 10K type strain sequencing project: providing services to taxonomists for standard genome sequencing and annotation.</title>
        <authorList>
            <consortium name="The Broad Institute Genomics Platform"/>
            <consortium name="The Broad Institute Genome Sequencing Center for Infectious Disease"/>
            <person name="Wu L."/>
            <person name="Ma J."/>
        </authorList>
    </citation>
    <scope>NUCLEOTIDE SEQUENCE [LARGE SCALE GENOMIC DNA]</scope>
    <source>
        <strain evidence="4">JCM 14326</strain>
    </source>
</reference>
<organism evidence="3 4">
    <name type="scientific">Myceligenerans crystallogenes</name>
    <dbReference type="NCBI Taxonomy" id="316335"/>
    <lineage>
        <taxon>Bacteria</taxon>
        <taxon>Bacillati</taxon>
        <taxon>Actinomycetota</taxon>
        <taxon>Actinomycetes</taxon>
        <taxon>Micrococcales</taxon>
        <taxon>Promicromonosporaceae</taxon>
        <taxon>Myceligenerans</taxon>
    </lineage>
</organism>
<accession>A0ABP4ZFJ3</accession>
<dbReference type="PANTHER" id="PTHR35339">
    <property type="entry name" value="LINALOOL DEHYDRATASE_ISOMERASE DOMAIN-CONTAINING PROTEIN"/>
    <property type="match status" value="1"/>
</dbReference>
<dbReference type="InterPro" id="IPR049349">
    <property type="entry name" value="DUF2264_N"/>
</dbReference>
<feature type="region of interest" description="Disordered" evidence="1">
    <location>
        <begin position="1"/>
        <end position="23"/>
    </location>
</feature>
<dbReference type="RefSeq" id="WP_344099183.1">
    <property type="nucleotide sequence ID" value="NZ_BAAANL010000001.1"/>
</dbReference>
<evidence type="ECO:0000256" key="1">
    <source>
        <dbReference type="SAM" id="MobiDB-lite"/>
    </source>
</evidence>
<proteinExistence type="predicted"/>
<sequence>MSAARTATAGNTRSHGREGMTREELGGYADTLLDAAWRFASPSGSLITLPGAPGGYGTAVDGLEGFARTFLAAGFRLAGERGSDPGNLAERYARGLAAGTDPSHHERWVTPVESAQAKVEAASIALILDMTRPWIWDRLDPRAQEQVVDYLSVVVGDDTYPRINWVWFRVVVETFLRSVGGPWSAADLEADLAAHDSFLRAEGWYSDGEERAYDHYAGWALHLYPVLWARMSGASEADGLVPGPGPEPISRRRRDIAHLDRYLRDAVRLIGADGGPLIQGRSLTYRFAAAGPFWAGALAEVPGTSPGRLRQAATRIVGHFLDHGVPGPDGLLTLGWHHEWRPIAQSYSGTGSPYWAAKGLLGLALPADHPAWTAEAEPLPVDHEDHVGVLPAPGWAVSATAGDGVVRVINHGTDHARPGDLSGDSPLYARLGYSTATAPLLDAGAWERPADQSVVLLDEAGRATHRTGFRTLRAGIVSAAGPGPASGTSPRPAGDAATTSAPGGSHRHGDAAVLASVADARWLEAGPAGPDHGSGVSGAVTPAGTVTTVSVVRGPWEVRLVRVDALHRRDDGVPPARAVEISGWAVSGHRAVRSGTGDATANGLRSRVVPLSGPLLPGVRTATGATPLGAEAAVPFAHGMLDEAAAGTWLAVAIGLGRVGGAAIAAEPSVDFPGSGPDVAVHWHDGVRTAVVLPAPGGASGAA</sequence>
<evidence type="ECO:0000313" key="4">
    <source>
        <dbReference type="Proteomes" id="UP001501094"/>
    </source>
</evidence>
<keyword evidence="4" id="KW-1185">Reference proteome</keyword>
<protein>
    <submittedName>
        <fullName evidence="3">DUF2264 domain-containing protein</fullName>
    </submittedName>
</protein>
<evidence type="ECO:0000313" key="3">
    <source>
        <dbReference type="EMBL" id="GAA1851538.1"/>
    </source>
</evidence>
<feature type="domain" description="DUF2264" evidence="2">
    <location>
        <begin position="21"/>
        <end position="378"/>
    </location>
</feature>
<feature type="region of interest" description="Disordered" evidence="1">
    <location>
        <begin position="477"/>
        <end position="509"/>
    </location>
</feature>
<dbReference type="PANTHER" id="PTHR35339:SF4">
    <property type="entry name" value="LINALOOL DEHYDRATASE_ISOMERASE DOMAIN-CONTAINING PROTEIN"/>
    <property type="match status" value="1"/>
</dbReference>
<dbReference type="Pfam" id="PF10022">
    <property type="entry name" value="DUF2264"/>
    <property type="match status" value="1"/>
</dbReference>
<evidence type="ECO:0000259" key="2">
    <source>
        <dbReference type="Pfam" id="PF10022"/>
    </source>
</evidence>
<gene>
    <name evidence="3" type="ORF">GCM10009751_05070</name>
</gene>
<name>A0ABP4ZFJ3_9MICO</name>